<dbReference type="Proteomes" id="UP001057402">
    <property type="component" value="Chromosome 12"/>
</dbReference>
<protein>
    <submittedName>
        <fullName evidence="1">Uncharacterized protein</fullName>
    </submittedName>
</protein>
<accession>A0ACB9L0L0</accession>
<keyword evidence="2" id="KW-1185">Reference proteome</keyword>
<evidence type="ECO:0000313" key="2">
    <source>
        <dbReference type="Proteomes" id="UP001057402"/>
    </source>
</evidence>
<proteinExistence type="predicted"/>
<name>A0ACB9L0L0_9MYRT</name>
<reference evidence="2" key="1">
    <citation type="journal article" date="2023" name="Front. Plant Sci.">
        <title>Chromosomal-level genome assembly of Melastoma candidum provides insights into trichome evolution.</title>
        <authorList>
            <person name="Zhong Y."/>
            <person name="Wu W."/>
            <person name="Sun C."/>
            <person name="Zou P."/>
            <person name="Liu Y."/>
            <person name="Dai S."/>
            <person name="Zhou R."/>
        </authorList>
    </citation>
    <scope>NUCLEOTIDE SEQUENCE [LARGE SCALE GENOMIC DNA]</scope>
</reference>
<organism evidence="1 2">
    <name type="scientific">Melastoma candidum</name>
    <dbReference type="NCBI Taxonomy" id="119954"/>
    <lineage>
        <taxon>Eukaryota</taxon>
        <taxon>Viridiplantae</taxon>
        <taxon>Streptophyta</taxon>
        <taxon>Embryophyta</taxon>
        <taxon>Tracheophyta</taxon>
        <taxon>Spermatophyta</taxon>
        <taxon>Magnoliopsida</taxon>
        <taxon>eudicotyledons</taxon>
        <taxon>Gunneridae</taxon>
        <taxon>Pentapetalae</taxon>
        <taxon>rosids</taxon>
        <taxon>malvids</taxon>
        <taxon>Myrtales</taxon>
        <taxon>Melastomataceae</taxon>
        <taxon>Melastomatoideae</taxon>
        <taxon>Melastomateae</taxon>
        <taxon>Melastoma</taxon>
    </lineage>
</organism>
<comment type="caution">
    <text evidence="1">The sequence shown here is derived from an EMBL/GenBank/DDBJ whole genome shotgun (WGS) entry which is preliminary data.</text>
</comment>
<gene>
    <name evidence="1" type="ORF">MLD38_038971</name>
</gene>
<sequence length="532" mass="59313">MGKRKAKDHRTIEDEDRPSHSSDVFKSIFGDVSEKSHLFSIFSDANPFKRKINEVTSRDGVPEGVVDGRDGVKRRKVDEEEGEGGVLGGASPVVNGLKKKKKEEGKKKDALVDYVARNYDGEVEGDGGVVGLKGGEVLGDETDEDRKGMKKRKRDELERLYEVKKYGQGIDEEAKGSDEKITGKKRKKADDSVDALVTKEEGFDDEMKLLRTVFVGNLPLKMKKKALVKEFSKFGEVESVRIRSVPLLDTKTPRKGAIRQKEINDAVDRVHAYVVFKDEKSAQEALAHNMATVGGNHIRVDRACPPRKKMRGDNSSIYDNKRSIFIGNLPFDVKDEEIYQLFASISNVGSSIEAVRVVRDPNSSLGKGIAYVLFKTKDVVNLVMKVRNLKLRDRDLRVSRSKPNMTPAKRSNPSFPPGSNSSGKKWAFSPGSSSGNKAGLLSYQGLKATKDVTTPRKSTIKVLKPIQFKKEGSDKRGGGKQRMKKRPAVAARKAKENGLREFGSATKMDRKRKNNSRTPDSFRKNKKIRKLK</sequence>
<dbReference type="EMBL" id="CM042891">
    <property type="protein sequence ID" value="KAI4303325.1"/>
    <property type="molecule type" value="Genomic_DNA"/>
</dbReference>
<evidence type="ECO:0000313" key="1">
    <source>
        <dbReference type="EMBL" id="KAI4303325.1"/>
    </source>
</evidence>